<proteinExistence type="predicted"/>
<dbReference type="AlphaFoldDB" id="A0A449BWS4"/>
<feature type="compositionally biased region" description="Low complexity" evidence="1">
    <location>
        <begin position="79"/>
        <end position="103"/>
    </location>
</feature>
<dbReference type="OrthoDB" id="372669at2759"/>
<evidence type="ECO:0000313" key="3">
    <source>
        <dbReference type="EMBL" id="VEV57904.1"/>
    </source>
</evidence>
<keyword evidence="2" id="KW-0472">Membrane</keyword>
<feature type="transmembrane region" description="Helical" evidence="2">
    <location>
        <begin position="525"/>
        <end position="548"/>
    </location>
</feature>
<organism evidence="3 4">
    <name type="scientific">Plasmodium vinckei vinckei</name>
    <dbReference type="NCBI Taxonomy" id="54757"/>
    <lineage>
        <taxon>Eukaryota</taxon>
        <taxon>Sar</taxon>
        <taxon>Alveolata</taxon>
        <taxon>Apicomplexa</taxon>
        <taxon>Aconoidasida</taxon>
        <taxon>Haemosporida</taxon>
        <taxon>Plasmodiidae</taxon>
        <taxon>Plasmodium</taxon>
        <taxon>Plasmodium (Vinckeia)</taxon>
    </lineage>
</organism>
<dbReference type="VEuPathDB" id="PlasmoDB:PVVCY_1203030"/>
<sequence>MKRCSERNEEIFNFNKKKKNDKNNSSFDLLYDCKEGYSFCKKNNFNNLNGLLIEKNIFLFNFILSIKYNEEKKKKKNSKNGNDQNGNEQNGNEQNGNEQNGNEQNDDNQLDLYYFFQNQKILINHDNLESTKFKETITEHFEKDEKVSNSYDKKIEIFYEKKFKFLLKSNYFFYIKRYIHNILTNVDICTHDKPNETFFEFFSIFKNDKKKIWFENGNELLSDIYFDVSEVSDDSDYNYFYEKANQIVEFDEEHMELDNEEECVETKIEKSNSLPNNLEYNKNDKFNKFEKRVSIFSPDYEKKKKKNKERRFEKYICRCCLKQKKDMHNFYNNNNEDGENIFYAKFSNVCLLQIFMSNLTTDELKYWVKIKDCIENMLGNIKSNIFYKGMSNYVELPYIEMLDHMDNTFKFIKKKKKLIILKKKSKIIKCLFEKTYNSIRISVKYKIISGNQKFDYFCKDAMQKYQKKMKKNIFTNNSSNFKSPHDSNNGELGEVHNYLNPIVFKNKVKKDYDFSILIHTKHIEIYGYIYMRNYIFFLLIMIEVYMFIHFNEISYTYSSNTEIFLDQILKNLFT</sequence>
<dbReference type="GeneID" id="19959839"/>
<evidence type="ECO:0000256" key="2">
    <source>
        <dbReference type="SAM" id="Phobius"/>
    </source>
</evidence>
<evidence type="ECO:0000256" key="1">
    <source>
        <dbReference type="SAM" id="MobiDB-lite"/>
    </source>
</evidence>
<feature type="region of interest" description="Disordered" evidence="1">
    <location>
        <begin position="73"/>
        <end position="104"/>
    </location>
</feature>
<reference evidence="3 4" key="1">
    <citation type="submission" date="2019-01" db="EMBL/GenBank/DDBJ databases">
        <authorList>
            <person name="Ramaprasad A."/>
        </authorList>
    </citation>
    <scope>NUCLEOTIDE SEQUENCE [LARGE SCALE GENOMIC DNA]</scope>
</reference>
<dbReference type="EMBL" id="LR215068">
    <property type="protein sequence ID" value="VEV57904.1"/>
    <property type="molecule type" value="Genomic_DNA"/>
</dbReference>
<dbReference type="KEGG" id="pvv:PVVCY_1203030"/>
<keyword evidence="2" id="KW-1133">Transmembrane helix</keyword>
<gene>
    <name evidence="3" type="ORF">PVVCY_1203030</name>
</gene>
<dbReference type="RefSeq" id="XP_008623533.1">
    <property type="nucleotide sequence ID" value="XM_008625311.1"/>
</dbReference>
<name>A0A449BWS4_PLAVN</name>
<evidence type="ECO:0000313" key="4">
    <source>
        <dbReference type="Proteomes" id="UP000290582"/>
    </source>
</evidence>
<dbReference type="Proteomes" id="UP000290582">
    <property type="component" value="Chromosome PVVCY_12"/>
</dbReference>
<accession>A0A449BWS4</accession>
<keyword evidence="2" id="KW-0812">Transmembrane</keyword>
<protein>
    <submittedName>
        <fullName evidence="3">Uncharacterized protein</fullName>
    </submittedName>
</protein>